<reference evidence="1 2" key="1">
    <citation type="submission" date="2018-04" db="EMBL/GenBank/DDBJ databases">
        <title>The genome of golden apple snail Pomacea canaliculata provides insight into stress tolerance and invasive adaptation.</title>
        <authorList>
            <person name="Liu C."/>
            <person name="Liu B."/>
            <person name="Ren Y."/>
            <person name="Zhang Y."/>
            <person name="Wang H."/>
            <person name="Li S."/>
            <person name="Jiang F."/>
            <person name="Yin L."/>
            <person name="Zhang G."/>
            <person name="Qian W."/>
            <person name="Fan W."/>
        </authorList>
    </citation>
    <scope>NUCLEOTIDE SEQUENCE [LARGE SCALE GENOMIC DNA]</scope>
    <source>
        <strain evidence="1">SZHN2017</strain>
        <tissue evidence="1">Muscle</tissue>
    </source>
</reference>
<dbReference type="AlphaFoldDB" id="A0A2T7NEP6"/>
<organism evidence="1 2">
    <name type="scientific">Pomacea canaliculata</name>
    <name type="common">Golden apple snail</name>
    <dbReference type="NCBI Taxonomy" id="400727"/>
    <lineage>
        <taxon>Eukaryota</taxon>
        <taxon>Metazoa</taxon>
        <taxon>Spiralia</taxon>
        <taxon>Lophotrochozoa</taxon>
        <taxon>Mollusca</taxon>
        <taxon>Gastropoda</taxon>
        <taxon>Caenogastropoda</taxon>
        <taxon>Architaenioglossa</taxon>
        <taxon>Ampullarioidea</taxon>
        <taxon>Ampullariidae</taxon>
        <taxon>Pomacea</taxon>
    </lineage>
</organism>
<gene>
    <name evidence="1" type="ORF">C0Q70_20126</name>
</gene>
<name>A0A2T7NEP6_POMCA</name>
<evidence type="ECO:0000313" key="2">
    <source>
        <dbReference type="Proteomes" id="UP000245119"/>
    </source>
</evidence>
<proteinExistence type="predicted"/>
<accession>A0A2T7NEP6</accession>
<keyword evidence="2" id="KW-1185">Reference proteome</keyword>
<dbReference type="EMBL" id="PZQS01000013">
    <property type="protein sequence ID" value="PVD19636.1"/>
    <property type="molecule type" value="Genomic_DNA"/>
</dbReference>
<sequence length="91" mass="9966">MERTLNPVPWSPHPTAAYNLTRFPSHHQRNTVHGLDDLIDSKDHTSAEVSLFLLSSSNCRPSSLSLCLGCVACGRRQGALPALAFDRRGIP</sequence>
<evidence type="ECO:0000313" key="1">
    <source>
        <dbReference type="EMBL" id="PVD19636.1"/>
    </source>
</evidence>
<protein>
    <submittedName>
        <fullName evidence="1">Uncharacterized protein</fullName>
    </submittedName>
</protein>
<comment type="caution">
    <text evidence="1">The sequence shown here is derived from an EMBL/GenBank/DDBJ whole genome shotgun (WGS) entry which is preliminary data.</text>
</comment>
<dbReference type="Proteomes" id="UP000245119">
    <property type="component" value="Linkage Group LG13"/>
</dbReference>